<evidence type="ECO:0000313" key="1">
    <source>
        <dbReference type="EMBL" id="CAB5217921.1"/>
    </source>
</evidence>
<sequence>MSIQDRGFSGSGSRFVSRFGVNETITAKQMNDLVQAIQVGLPMPYLGEGPAVSFLPGGSTITYTPEVYRATTGAGPCPSEIYNLRYDVTEDVYYINIYPFHVNNMIVTDHDDNPLTDNPPPNIQVFVDGISTDPEAPTVNYIYVVCEASDATAEADYPVSDPPPYITVKTNPESDTDETAFLLLGIVIGWTDVETDEDSLTIQNLKGCGSVTTARLKCGSGSATYFWSSV</sequence>
<gene>
    <name evidence="1" type="ORF">UFOVP201_33</name>
</gene>
<proteinExistence type="predicted"/>
<reference evidence="1" key="1">
    <citation type="submission" date="2020-05" db="EMBL/GenBank/DDBJ databases">
        <authorList>
            <person name="Chiriac C."/>
            <person name="Salcher M."/>
            <person name="Ghai R."/>
            <person name="Kavagutti S V."/>
        </authorList>
    </citation>
    <scope>NUCLEOTIDE SEQUENCE</scope>
</reference>
<protein>
    <submittedName>
        <fullName evidence="1">Uncharacterized protein</fullName>
    </submittedName>
</protein>
<accession>A0A6J7WIW7</accession>
<name>A0A6J7WIW7_9CAUD</name>
<dbReference type="EMBL" id="LR798249">
    <property type="protein sequence ID" value="CAB5217921.1"/>
    <property type="molecule type" value="Genomic_DNA"/>
</dbReference>
<organism evidence="1">
    <name type="scientific">uncultured Caudovirales phage</name>
    <dbReference type="NCBI Taxonomy" id="2100421"/>
    <lineage>
        <taxon>Viruses</taxon>
        <taxon>Duplodnaviria</taxon>
        <taxon>Heunggongvirae</taxon>
        <taxon>Uroviricota</taxon>
        <taxon>Caudoviricetes</taxon>
        <taxon>Peduoviridae</taxon>
        <taxon>Maltschvirus</taxon>
        <taxon>Maltschvirus maltsch</taxon>
    </lineage>
</organism>